<dbReference type="STRING" id="305900.GV64_01020"/>
<keyword evidence="3" id="KW-1185">Reference proteome</keyword>
<comment type="caution">
    <text evidence="2">The sequence shown here is derived from an EMBL/GenBank/DDBJ whole genome shotgun (WGS) entry which is preliminary data.</text>
</comment>
<evidence type="ECO:0008006" key="4">
    <source>
        <dbReference type="Google" id="ProtNLM"/>
    </source>
</evidence>
<keyword evidence="1" id="KW-0812">Transmembrane</keyword>
<keyword evidence="1" id="KW-1133">Transmembrane helix</keyword>
<evidence type="ECO:0000256" key="1">
    <source>
        <dbReference type="SAM" id="Phobius"/>
    </source>
</evidence>
<organism evidence="2 3">
    <name type="scientific">Endozoicomonas elysicola</name>
    <dbReference type="NCBI Taxonomy" id="305900"/>
    <lineage>
        <taxon>Bacteria</taxon>
        <taxon>Pseudomonadati</taxon>
        <taxon>Pseudomonadota</taxon>
        <taxon>Gammaproteobacteria</taxon>
        <taxon>Oceanospirillales</taxon>
        <taxon>Endozoicomonadaceae</taxon>
        <taxon>Endozoicomonas</taxon>
    </lineage>
</organism>
<feature type="transmembrane region" description="Helical" evidence="1">
    <location>
        <begin position="147"/>
        <end position="167"/>
    </location>
</feature>
<dbReference type="eggNOG" id="ENOG50321AX">
    <property type="taxonomic scope" value="Bacteria"/>
</dbReference>
<protein>
    <recommendedName>
        <fullName evidence="4">SCP2 domain-containing protein</fullName>
    </recommendedName>
</protein>
<accession>A0A081K5T1</accession>
<reference evidence="2 3" key="1">
    <citation type="submission" date="2014-06" db="EMBL/GenBank/DDBJ databases">
        <title>Whole Genome Sequences of Three Symbiotic Endozoicomonas Bacteria.</title>
        <authorList>
            <person name="Neave M.J."/>
            <person name="Apprill A."/>
            <person name="Voolstra C.R."/>
        </authorList>
    </citation>
    <scope>NUCLEOTIDE SEQUENCE [LARGE SCALE GENOMIC DNA]</scope>
    <source>
        <strain evidence="2 3">DSM 22380</strain>
    </source>
</reference>
<keyword evidence="1" id="KW-0472">Membrane</keyword>
<evidence type="ECO:0000313" key="2">
    <source>
        <dbReference type="EMBL" id="KEI69507.1"/>
    </source>
</evidence>
<evidence type="ECO:0000313" key="3">
    <source>
        <dbReference type="Proteomes" id="UP000027997"/>
    </source>
</evidence>
<dbReference type="EMBL" id="JOJP01000001">
    <property type="protein sequence ID" value="KEI69507.1"/>
    <property type="molecule type" value="Genomic_DNA"/>
</dbReference>
<gene>
    <name evidence="2" type="ORF">GV64_01020</name>
</gene>
<name>A0A081K5T1_9GAMM</name>
<sequence length="168" mass="18831">MKRLYVRFMLAFIGHGLAKACRTDKVIQNEIASLPDGFTFSMSVMPGGPCLYMKKGDGYIKPGRKNSETKPDVDIQFKHLAHAFGTLSFQEGTADAFARERMVVDGDIPASMKLVRCFERLEVVTLPKFIGRKIMRHYPDISLKEKMVGALQIYLGVFAGFVMGVFVK</sequence>
<proteinExistence type="predicted"/>
<dbReference type="Proteomes" id="UP000027997">
    <property type="component" value="Unassembled WGS sequence"/>
</dbReference>
<dbReference type="AlphaFoldDB" id="A0A081K5T1"/>